<feature type="domain" description="Toprim" evidence="15">
    <location>
        <begin position="256"/>
        <end position="340"/>
    </location>
</feature>
<dbReference type="GO" id="GO:0000428">
    <property type="term" value="C:DNA-directed RNA polymerase complex"/>
    <property type="evidence" value="ECO:0007669"/>
    <property type="project" value="UniProtKB-KW"/>
</dbReference>
<comment type="function">
    <text evidence="12 13">RNA polymerase that catalyzes the synthesis of short RNA molecules used as primers for DNA polymerase during DNA replication.</text>
</comment>
<proteinExistence type="inferred from homology"/>
<dbReference type="NCBIfam" id="TIGR01391">
    <property type="entry name" value="dnaG"/>
    <property type="match status" value="1"/>
</dbReference>
<dbReference type="OrthoDB" id="9803773at2"/>
<organism evidence="16 17">
    <name type="scientific">Thioploca ingrica</name>
    <dbReference type="NCBI Taxonomy" id="40754"/>
    <lineage>
        <taxon>Bacteria</taxon>
        <taxon>Pseudomonadati</taxon>
        <taxon>Pseudomonadota</taxon>
        <taxon>Gammaproteobacteria</taxon>
        <taxon>Thiotrichales</taxon>
        <taxon>Thiotrichaceae</taxon>
        <taxon>Thioploca</taxon>
    </lineage>
</organism>
<dbReference type="InterPro" id="IPR016136">
    <property type="entry name" value="DNA_helicase_N/primase_C"/>
</dbReference>
<dbReference type="SUPFAM" id="SSF56731">
    <property type="entry name" value="DNA primase core"/>
    <property type="match status" value="1"/>
</dbReference>
<dbReference type="PROSITE" id="PS50880">
    <property type="entry name" value="TOPRIM"/>
    <property type="match status" value="1"/>
</dbReference>
<dbReference type="AlphaFoldDB" id="A0A090AGB8"/>
<dbReference type="SMART" id="SM00493">
    <property type="entry name" value="TOPRIM"/>
    <property type="match status" value="1"/>
</dbReference>
<dbReference type="GO" id="GO:0006269">
    <property type="term" value="P:DNA replication, synthesis of primer"/>
    <property type="evidence" value="ECO:0007669"/>
    <property type="project" value="UniProtKB-UniRule"/>
</dbReference>
<comment type="catalytic activity">
    <reaction evidence="12">
        <text>ssDNA + n NTP = ssDNA/pppN(pN)n-1 hybrid + (n-1) diphosphate.</text>
        <dbReference type="EC" id="2.7.7.101"/>
    </reaction>
</comment>
<dbReference type="InterPro" id="IPR013264">
    <property type="entry name" value="DNAG_N"/>
</dbReference>
<dbReference type="GO" id="GO:0008270">
    <property type="term" value="F:zinc ion binding"/>
    <property type="evidence" value="ECO:0007669"/>
    <property type="project" value="UniProtKB-UniRule"/>
</dbReference>
<dbReference type="GO" id="GO:0003899">
    <property type="term" value="F:DNA-directed RNA polymerase activity"/>
    <property type="evidence" value="ECO:0007669"/>
    <property type="project" value="UniProtKB-UniRule"/>
</dbReference>
<name>A0A090AGB8_9GAMM</name>
<evidence type="ECO:0000256" key="13">
    <source>
        <dbReference type="PIRNR" id="PIRNR002811"/>
    </source>
</evidence>
<dbReference type="CDD" id="cd03364">
    <property type="entry name" value="TOPRIM_DnaG_primases"/>
    <property type="match status" value="1"/>
</dbReference>
<evidence type="ECO:0000256" key="5">
    <source>
        <dbReference type="ARBA" id="ARBA00022705"/>
    </source>
</evidence>
<dbReference type="Pfam" id="PF08275">
    <property type="entry name" value="DNAG_N"/>
    <property type="match status" value="1"/>
</dbReference>
<dbReference type="InterPro" id="IPR034151">
    <property type="entry name" value="TOPRIM_DnaG_bac"/>
</dbReference>
<dbReference type="PIRSF" id="PIRSF002811">
    <property type="entry name" value="DnaG"/>
    <property type="match status" value="1"/>
</dbReference>
<dbReference type="Pfam" id="PF10410">
    <property type="entry name" value="DnaB_bind"/>
    <property type="match status" value="1"/>
</dbReference>
<dbReference type="InterPro" id="IPR050219">
    <property type="entry name" value="DnaG_primase"/>
</dbReference>
<keyword evidence="2 12" id="KW-0639">Primosome</keyword>
<accession>A0A090AGB8</accession>
<dbReference type="FunFam" id="3.90.580.10:FF:000001">
    <property type="entry name" value="DNA primase"/>
    <property type="match status" value="1"/>
</dbReference>
<keyword evidence="8 12" id="KW-0862">Zinc</keyword>
<evidence type="ECO:0000259" key="15">
    <source>
        <dbReference type="PROSITE" id="PS50880"/>
    </source>
</evidence>
<dbReference type="Pfam" id="PF08278">
    <property type="entry name" value="DnaG_DnaB_bind"/>
    <property type="match status" value="1"/>
</dbReference>
<dbReference type="HAMAP" id="MF_00974">
    <property type="entry name" value="DNA_primase_DnaG"/>
    <property type="match status" value="1"/>
</dbReference>
<dbReference type="Gene3D" id="1.20.50.20">
    <property type="entry name" value="DnaG, RNA polymerase domain, helical bundle"/>
    <property type="match status" value="1"/>
</dbReference>
<dbReference type="InterPro" id="IPR030846">
    <property type="entry name" value="DnaG_bac"/>
</dbReference>
<evidence type="ECO:0000256" key="6">
    <source>
        <dbReference type="ARBA" id="ARBA00022723"/>
    </source>
</evidence>
<dbReference type="GO" id="GO:0005737">
    <property type="term" value="C:cytoplasm"/>
    <property type="evidence" value="ECO:0007669"/>
    <property type="project" value="TreeGrafter"/>
</dbReference>
<dbReference type="Gene3D" id="3.90.580.10">
    <property type="entry name" value="Zinc finger, CHC2-type domain"/>
    <property type="match status" value="1"/>
</dbReference>
<keyword evidence="6 12" id="KW-0479">Metal-binding</keyword>
<evidence type="ECO:0000256" key="14">
    <source>
        <dbReference type="PIRSR" id="PIRSR002811-1"/>
    </source>
</evidence>
<dbReference type="SUPFAM" id="SSF57783">
    <property type="entry name" value="Zinc beta-ribbon"/>
    <property type="match status" value="1"/>
</dbReference>
<evidence type="ECO:0000256" key="10">
    <source>
        <dbReference type="ARBA" id="ARBA00023125"/>
    </source>
</evidence>
<evidence type="ECO:0000256" key="7">
    <source>
        <dbReference type="ARBA" id="ARBA00022771"/>
    </source>
</evidence>
<keyword evidence="4 12" id="KW-0548">Nucleotidyltransferase</keyword>
<dbReference type="SUPFAM" id="SSF117023">
    <property type="entry name" value="DNA primase DnaG, C-terminal domain"/>
    <property type="match status" value="1"/>
</dbReference>
<evidence type="ECO:0000256" key="9">
    <source>
        <dbReference type="ARBA" id="ARBA00022842"/>
    </source>
</evidence>
<dbReference type="FunFam" id="3.40.1360.10:FF:000002">
    <property type="entry name" value="DNA primase"/>
    <property type="match status" value="1"/>
</dbReference>
<dbReference type="Gene3D" id="3.90.980.10">
    <property type="entry name" value="DNA primase, catalytic core, N-terminal domain"/>
    <property type="match status" value="1"/>
</dbReference>
<evidence type="ECO:0000256" key="3">
    <source>
        <dbReference type="ARBA" id="ARBA00022679"/>
    </source>
</evidence>
<feature type="zinc finger region" description="CHC2-type" evidence="12 14">
    <location>
        <begin position="40"/>
        <end position="64"/>
    </location>
</feature>
<evidence type="ECO:0000256" key="8">
    <source>
        <dbReference type="ARBA" id="ARBA00022833"/>
    </source>
</evidence>
<keyword evidence="1 12" id="KW-0240">DNA-directed RNA polymerase</keyword>
<dbReference type="SMART" id="SM00400">
    <property type="entry name" value="ZnF_CHCC"/>
    <property type="match status" value="1"/>
</dbReference>
<keyword evidence="17" id="KW-1185">Reference proteome</keyword>
<dbReference type="Pfam" id="PF13662">
    <property type="entry name" value="Toprim_4"/>
    <property type="match status" value="1"/>
</dbReference>
<dbReference type="Proteomes" id="UP000031623">
    <property type="component" value="Chromosome"/>
</dbReference>
<dbReference type="STRING" id="40754.THII_1907"/>
<evidence type="ECO:0000256" key="1">
    <source>
        <dbReference type="ARBA" id="ARBA00022478"/>
    </source>
</evidence>
<protein>
    <recommendedName>
        <fullName evidence="12 13">DNA primase</fullName>
        <ecNumber evidence="12">2.7.7.101</ecNumber>
    </recommendedName>
</protein>
<comment type="similarity">
    <text evidence="12 13">Belongs to the DnaG primase family.</text>
</comment>
<dbReference type="InterPro" id="IPR019475">
    <property type="entry name" value="DNA_primase_DnaB-bd"/>
</dbReference>
<dbReference type="EMBL" id="AP014633">
    <property type="protein sequence ID" value="BAP56204.1"/>
    <property type="molecule type" value="Genomic_DNA"/>
</dbReference>
<keyword evidence="5 12" id="KW-0235">DNA replication</keyword>
<keyword evidence="11 12" id="KW-0804">Transcription</keyword>
<dbReference type="GO" id="GO:0003677">
    <property type="term" value="F:DNA binding"/>
    <property type="evidence" value="ECO:0007669"/>
    <property type="project" value="UniProtKB-KW"/>
</dbReference>
<comment type="domain">
    <text evidence="12">Contains an N-terminal zinc-binding domain, a central core domain that contains the primase activity, and a C-terminal DnaB-binding domain.</text>
</comment>
<keyword evidence="10 12" id="KW-0238">DNA-binding</keyword>
<evidence type="ECO:0000256" key="12">
    <source>
        <dbReference type="HAMAP-Rule" id="MF_00974"/>
    </source>
</evidence>
<dbReference type="InterPro" id="IPR013173">
    <property type="entry name" value="DNA_primase_DnaG_DnaB-bd_dom"/>
</dbReference>
<dbReference type="PANTHER" id="PTHR30313">
    <property type="entry name" value="DNA PRIMASE"/>
    <property type="match status" value="1"/>
</dbReference>
<dbReference type="EC" id="2.7.7.101" evidence="12"/>
<evidence type="ECO:0000256" key="11">
    <source>
        <dbReference type="ARBA" id="ARBA00023163"/>
    </source>
</evidence>
<dbReference type="InterPro" id="IPR006295">
    <property type="entry name" value="DNA_primase_DnaG"/>
</dbReference>
<dbReference type="InterPro" id="IPR036977">
    <property type="entry name" value="DNA_primase_Znf_CHC2"/>
</dbReference>
<evidence type="ECO:0000313" key="16">
    <source>
        <dbReference type="EMBL" id="BAP56204.1"/>
    </source>
</evidence>
<dbReference type="KEGG" id="tig:THII_1907"/>
<dbReference type="Gene3D" id="1.10.860.10">
    <property type="entry name" value="DNAb Helicase, Chain A"/>
    <property type="match status" value="1"/>
</dbReference>
<reference evidence="16 17" key="1">
    <citation type="journal article" date="2014" name="ISME J.">
        <title>Ecophysiology of Thioploca ingrica as revealed by the complete genome sequence supplemented with proteomic evidence.</title>
        <authorList>
            <person name="Kojima H."/>
            <person name="Ogura Y."/>
            <person name="Yamamoto N."/>
            <person name="Togashi T."/>
            <person name="Mori H."/>
            <person name="Watanabe T."/>
            <person name="Nemoto F."/>
            <person name="Kurokawa K."/>
            <person name="Hayashi T."/>
            <person name="Fukui M."/>
        </authorList>
    </citation>
    <scope>NUCLEOTIDE SEQUENCE [LARGE SCALE GENOMIC DNA]</scope>
</reference>
<gene>
    <name evidence="12" type="primary">dnaG</name>
    <name evidence="16" type="ORF">THII_1907</name>
</gene>
<dbReference type="GO" id="GO:1990077">
    <property type="term" value="C:primosome complex"/>
    <property type="evidence" value="ECO:0007669"/>
    <property type="project" value="UniProtKB-KW"/>
</dbReference>
<sequence length="577" mass="66091">MGGHISRSFIHELINRIDLVDLIDSYFSLRKTGQNYIATCPFHHEKTPSFTVNPEKQFYYCFGCGAQGNAISFLMNYAQFEFVEAVHELASQVGMEVQYEQGSAPVSITSPTSLYDLLTQVAKYYQQQLRQSPIAITYLKKRGLTGEIARDFGLGYAPTGWNNILTTCGSTSEAKTRLLETGLIKKNAKGDYYDLFRDRIMFPIVDGRGRVIAFGGRLLQDNSKEPKYLNSPETRLFQKGRELYGWYWARQNRPLPHLVVVEGYLDVITLAQYGIKNVVATLGTAVTREHLTRLFRTVPEIRFCFDGDLAGQKAAWRTLEKVFPFLQEGQQVSFVFLPPGHDPDSLLRQEGISKWNSCVEKALPLSNFLFDTLQQQVDIRHLDGRAKLIELAKPLLKQLPSTSSYQLLMTQRLSELTQLDVKQLTKIISGELIESHPIKSSLPNKTVREYSLVHQAIIYLLHKPTLLQHLAYPNEKLSGLLDEHIKLFLQLIELIKSNPKITLGMIYEQWRGTEYEDIINQLGLVSQGSLLTNHIHMIDINKEFEGTIARLEEEYHKQIVFPTRNKTRTDEKKNHRY</sequence>
<evidence type="ECO:0000313" key="17">
    <source>
        <dbReference type="Proteomes" id="UP000031623"/>
    </source>
</evidence>
<dbReference type="PANTHER" id="PTHR30313:SF2">
    <property type="entry name" value="DNA PRIMASE"/>
    <property type="match status" value="1"/>
</dbReference>
<dbReference type="FunFam" id="3.90.980.10:FF:000001">
    <property type="entry name" value="DNA primase"/>
    <property type="match status" value="1"/>
</dbReference>
<keyword evidence="7 12" id="KW-0863">Zinc-finger</keyword>
<dbReference type="InterPro" id="IPR037068">
    <property type="entry name" value="DNA_primase_core_N_sf"/>
</dbReference>
<evidence type="ECO:0000256" key="4">
    <source>
        <dbReference type="ARBA" id="ARBA00022695"/>
    </source>
</evidence>
<dbReference type="Pfam" id="PF01807">
    <property type="entry name" value="Zn_ribbon_DnaG"/>
    <property type="match status" value="1"/>
</dbReference>
<dbReference type="InterPro" id="IPR006171">
    <property type="entry name" value="TOPRIM_dom"/>
</dbReference>
<evidence type="ECO:0000256" key="2">
    <source>
        <dbReference type="ARBA" id="ARBA00022515"/>
    </source>
</evidence>
<dbReference type="InterPro" id="IPR002694">
    <property type="entry name" value="Znf_CHC2"/>
</dbReference>
<comment type="subunit">
    <text evidence="12">Monomer. Interacts with DnaB.</text>
</comment>
<dbReference type="HOGENOM" id="CLU_013501_5_1_6"/>
<keyword evidence="9" id="KW-0460">Magnesium</keyword>
<keyword evidence="3 12" id="KW-0808">Transferase</keyword>
<dbReference type="Gene3D" id="3.40.1360.10">
    <property type="match status" value="1"/>
</dbReference>
<comment type="cofactor">
    <cofactor evidence="12 13 14">
        <name>Zn(2+)</name>
        <dbReference type="ChEBI" id="CHEBI:29105"/>
    </cofactor>
    <text evidence="12 13 14">Binds 1 zinc ion per monomer.</text>
</comment>